<dbReference type="EMBL" id="PCTA01000030">
    <property type="protein sequence ID" value="PIP61318.1"/>
    <property type="molecule type" value="Genomic_DNA"/>
</dbReference>
<dbReference type="PANTHER" id="PTHR34322">
    <property type="entry name" value="TRANSPOSASE, Y1_TNP DOMAIN-CONTAINING"/>
    <property type="match status" value="1"/>
</dbReference>
<organism evidence="2 3">
    <name type="scientific">Candidatus Roizmanbacteria bacterium CG22_combo_CG10-13_8_21_14_all_38_20</name>
    <dbReference type="NCBI Taxonomy" id="1974862"/>
    <lineage>
        <taxon>Bacteria</taxon>
        <taxon>Candidatus Roizmaniibacteriota</taxon>
    </lineage>
</organism>
<dbReference type="SUPFAM" id="SSF143422">
    <property type="entry name" value="Transposase IS200-like"/>
    <property type="match status" value="1"/>
</dbReference>
<proteinExistence type="predicted"/>
<dbReference type="Pfam" id="PF01797">
    <property type="entry name" value="Y1_Tnp"/>
    <property type="match status" value="1"/>
</dbReference>
<evidence type="ECO:0000259" key="1">
    <source>
        <dbReference type="SMART" id="SM01321"/>
    </source>
</evidence>
<dbReference type="GO" id="GO:0003677">
    <property type="term" value="F:DNA binding"/>
    <property type="evidence" value="ECO:0007669"/>
    <property type="project" value="InterPro"/>
</dbReference>
<dbReference type="GO" id="GO:0004803">
    <property type="term" value="F:transposase activity"/>
    <property type="evidence" value="ECO:0007669"/>
    <property type="project" value="InterPro"/>
</dbReference>
<dbReference type="InterPro" id="IPR002686">
    <property type="entry name" value="Transposase_17"/>
</dbReference>
<evidence type="ECO:0000313" key="3">
    <source>
        <dbReference type="Proteomes" id="UP000231246"/>
    </source>
</evidence>
<evidence type="ECO:0000313" key="2">
    <source>
        <dbReference type="EMBL" id="PIP61318.1"/>
    </source>
</evidence>
<dbReference type="Gene3D" id="3.30.70.1290">
    <property type="entry name" value="Transposase IS200-like"/>
    <property type="match status" value="1"/>
</dbReference>
<dbReference type="SMART" id="SM01321">
    <property type="entry name" value="Y1_Tnp"/>
    <property type="match status" value="1"/>
</dbReference>
<comment type="caution">
    <text evidence="2">The sequence shown here is derived from an EMBL/GenBank/DDBJ whole genome shotgun (WGS) entry which is preliminary data.</text>
</comment>
<name>A0A2H0BWG2_9BACT</name>
<dbReference type="Proteomes" id="UP000231246">
    <property type="component" value="Unassembled WGS sequence"/>
</dbReference>
<accession>A0A2H0BWG2</accession>
<reference evidence="2 3" key="1">
    <citation type="submission" date="2017-09" db="EMBL/GenBank/DDBJ databases">
        <title>Depth-based differentiation of microbial function through sediment-hosted aquifers and enrichment of novel symbionts in the deep terrestrial subsurface.</title>
        <authorList>
            <person name="Probst A.J."/>
            <person name="Ladd B."/>
            <person name="Jarett J.K."/>
            <person name="Geller-Mcgrath D.E."/>
            <person name="Sieber C.M."/>
            <person name="Emerson J.B."/>
            <person name="Anantharaman K."/>
            <person name="Thomas B.C."/>
            <person name="Malmstrom R."/>
            <person name="Stieglmeier M."/>
            <person name="Klingl A."/>
            <person name="Woyke T."/>
            <person name="Ryan C.M."/>
            <person name="Banfield J.F."/>
        </authorList>
    </citation>
    <scope>NUCLEOTIDE SEQUENCE [LARGE SCALE GENOMIC DNA]</scope>
    <source>
        <strain evidence="2">CG22_combo_CG10-13_8_21_14_all_38_20</strain>
    </source>
</reference>
<dbReference type="InterPro" id="IPR036515">
    <property type="entry name" value="Transposase_17_sf"/>
</dbReference>
<dbReference type="GO" id="GO:0006313">
    <property type="term" value="P:DNA transposition"/>
    <property type="evidence" value="ECO:0007669"/>
    <property type="project" value="InterPro"/>
</dbReference>
<dbReference type="AlphaFoldDB" id="A0A2H0BWG2"/>
<dbReference type="PANTHER" id="PTHR34322:SF2">
    <property type="entry name" value="TRANSPOSASE IS200-LIKE DOMAIN-CONTAINING PROTEIN"/>
    <property type="match status" value="1"/>
</dbReference>
<sequence>MVILLFVVVRKLQFYNDNFYHIFNRGVRKSDIYINNRDYQRWEQLLYWCNNYDYSYGHYLFRLNQTIKNGSSIEQLNEILSKSKLIHPLVQIHAYVEMPNHFHLLLRQVQDRGIPKFMQKIATAYSMYFNLQKNFTGSVYEGNYKAVTISSEPQLLQVFRYIHLNPSEAGLISKNKLPDYQWSSLPIYISNKNDKIVTTDFFSGKFKDSKSIYNFIISSNDDSEAENISSLMLDIGR</sequence>
<gene>
    <name evidence="2" type="ORF">COW99_04875</name>
</gene>
<protein>
    <recommendedName>
        <fullName evidence="1">Transposase IS200-like domain-containing protein</fullName>
    </recommendedName>
</protein>
<feature type="domain" description="Transposase IS200-like" evidence="1">
    <location>
        <begin position="15"/>
        <end position="165"/>
    </location>
</feature>